<dbReference type="PANTHER" id="PTHR46207:SF1">
    <property type="entry name" value="PROTEIN RCC2"/>
    <property type="match status" value="1"/>
</dbReference>
<evidence type="ECO:0000256" key="4">
    <source>
        <dbReference type="ARBA" id="ARBA00022833"/>
    </source>
</evidence>
<feature type="region of interest" description="Disordered" evidence="7">
    <location>
        <begin position="1181"/>
        <end position="1267"/>
    </location>
</feature>
<dbReference type="InterPro" id="IPR001965">
    <property type="entry name" value="Znf_PHD"/>
</dbReference>
<dbReference type="InterPro" id="IPR019786">
    <property type="entry name" value="Zinc_finger_PHD-type_CS"/>
</dbReference>
<dbReference type="AlphaFoldDB" id="A0A8H5M016"/>
<dbReference type="PRINTS" id="PR00633">
    <property type="entry name" value="RCCNDNSATION"/>
</dbReference>
<dbReference type="Gene3D" id="2.130.10.30">
    <property type="entry name" value="Regulator of chromosome condensation 1/beta-lactamase-inhibitor protein II"/>
    <property type="match status" value="2"/>
</dbReference>
<feature type="region of interest" description="Disordered" evidence="7">
    <location>
        <begin position="1"/>
        <end position="27"/>
    </location>
</feature>
<evidence type="ECO:0000256" key="5">
    <source>
        <dbReference type="PROSITE-ProRule" id="PRU00146"/>
    </source>
</evidence>
<accession>A0A8H5M016</accession>
<evidence type="ECO:0000313" key="9">
    <source>
        <dbReference type="EMBL" id="KAF5375817.1"/>
    </source>
</evidence>
<dbReference type="PROSITE" id="PS50012">
    <property type="entry name" value="RCC1_3"/>
    <property type="match status" value="3"/>
</dbReference>
<feature type="compositionally biased region" description="Low complexity" evidence="7">
    <location>
        <begin position="17"/>
        <end position="27"/>
    </location>
</feature>
<evidence type="ECO:0000256" key="7">
    <source>
        <dbReference type="SAM" id="MobiDB-lite"/>
    </source>
</evidence>
<dbReference type="GO" id="GO:0016020">
    <property type="term" value="C:membrane"/>
    <property type="evidence" value="ECO:0007669"/>
    <property type="project" value="TreeGrafter"/>
</dbReference>
<evidence type="ECO:0000256" key="1">
    <source>
        <dbReference type="ARBA" id="ARBA00022723"/>
    </source>
</evidence>
<feature type="region of interest" description="Disordered" evidence="7">
    <location>
        <begin position="1074"/>
        <end position="1102"/>
    </location>
</feature>
<dbReference type="PROSITE" id="PS00626">
    <property type="entry name" value="RCC1_2"/>
    <property type="match status" value="2"/>
</dbReference>
<proteinExistence type="predicted"/>
<dbReference type="InterPro" id="IPR058923">
    <property type="entry name" value="RCC1-like_dom"/>
</dbReference>
<dbReference type="Gene3D" id="3.30.40.10">
    <property type="entry name" value="Zinc/RING finger domain, C3HC4 (zinc finger)"/>
    <property type="match status" value="1"/>
</dbReference>
<comment type="caution">
    <text evidence="9">The sequence shown here is derived from an EMBL/GenBank/DDBJ whole genome shotgun (WGS) entry which is preliminary data.</text>
</comment>
<protein>
    <recommendedName>
        <fullName evidence="8">PHD-type domain-containing protein</fullName>
    </recommendedName>
</protein>
<dbReference type="GO" id="GO:0031267">
    <property type="term" value="F:small GTPase binding"/>
    <property type="evidence" value="ECO:0007669"/>
    <property type="project" value="TreeGrafter"/>
</dbReference>
<evidence type="ECO:0000313" key="10">
    <source>
        <dbReference type="Proteomes" id="UP000518752"/>
    </source>
</evidence>
<feature type="compositionally biased region" description="Gly residues" evidence="7">
    <location>
        <begin position="1203"/>
        <end position="1212"/>
    </location>
</feature>
<sequence>MARSQDHVSMTGLMKNTTTKSPKPSRSSLVLLGNTEFLTYENPPLDRGLVYNAFRTSTVPVVYRTVLERLDRLWTLHNGPQESLNAPKESSIPFLETETESLSSSSSLALSSSSPKPSLLLGDICDDDDDDSALNFEPSNIRIHSHKQCRFLLPLRIAEQESKARIHLLELIQTAKHLGRILVLPHVGKSRLGVCFKWGFDAYYDEDELRRVLKKHGVRAITLEVFKTWLESRAQSRAESKLIDLGLGPESTSSAVKRKPTAQLVSLGLKKLSPVLVDDHDSRKETHGLIISVDSHPVSSAVGDPRFPGCFGERFGALMDLREFTPMAINPSPALGRALRDHIIGAEVVAVLNREDIRNASRVQAGHGGLDEVAEADATGEPDIFMLDWGLRYPIYSHPFEGGSLSYSPLLKSLAQTVLSPQEPYLFIHWRMEGVPTEVLKDCANDLVDTVAKMLHTPELGDGIEKVWFAGDYAVPIGDHIARVGSRDDIGRTMKTARKSGTFDGLGAEHGEAVDILVDAFREGGELEQWVITDLTGEMQVRIEGHQGTSKVDPELLNDSGVLGILDKMIGMEAAIFIGGGRRCGRTSSFTKQVIDSRRMKDANHICHGITLTVNQNYHPSPRSSGSLVTLDDQNRTVFLSPFYHCWTNTLMLQNSKSMDSDNETKDSQWGRVLICGGTDWTRLGRRDKTPKDDTEEEKNTDLLEPHILRSLSNVKVTSVHTGCAACHFVVIDIDGSAWIFGRNGSCCCGVYKDASGKIVDAISENAPMKLNPSDLGAERGTKFVDAGCGRHHTLLVGSDGQVWTTGTNTLGQCGHSPCPEITGFKSVAGFGTDNSEHAAKVSAGISFSLVLTQSGKVFSFGSGEKGQLGNGSTGERITTGNKVAYDIVETPYFIRELEGKNIIQISSGQQHSAAVDDEGYVYVWGYNGYCRLGLGNQVDLLKPKSVPQFSGPNKATMGSAIVCGPSNTVVIDRQGMYWMAGKWKNSGEDIMACKIHHAACGGVTHWVITPDDEGMMTVAWGQNASNGELGLGPDEPKSSTKPVKNVPLEGIEVLQIAAGQNTTVFLVKPTSESAPAPAAIGGGEQQDNEDKYSDRPRHPEDLDGVPEFCLVCGKDNGDDDSPLECDKCDSPYHLGCLSPPLQAVPPGEWFCPKCIKRPGAPLDGYKPTKPNLTPTMTMAGGGSAAGSRMGTPVNANLKRRGGAGTGAGNGSNGYSVGDEDADGLDADADTDADEEMADRTGAKSARTKRKAGGVEAGRGGAKKKRQ</sequence>
<dbReference type="InterPro" id="IPR000408">
    <property type="entry name" value="Reg_chr_condens"/>
</dbReference>
<dbReference type="InterPro" id="IPR019787">
    <property type="entry name" value="Znf_PHD-finger"/>
</dbReference>
<dbReference type="SMART" id="SM00249">
    <property type="entry name" value="PHD"/>
    <property type="match status" value="1"/>
</dbReference>
<feature type="compositionally biased region" description="Acidic residues" evidence="7">
    <location>
        <begin position="1218"/>
        <end position="1237"/>
    </location>
</feature>
<dbReference type="OrthoDB" id="5370059at2759"/>
<gene>
    <name evidence="9" type="ORF">D9757_011179</name>
</gene>
<dbReference type="GO" id="GO:0008270">
    <property type="term" value="F:zinc ion binding"/>
    <property type="evidence" value="ECO:0007669"/>
    <property type="project" value="UniProtKB-KW"/>
</dbReference>
<feature type="repeat" description="RCC1" evidence="6">
    <location>
        <begin position="856"/>
        <end position="919"/>
    </location>
</feature>
<dbReference type="SUPFAM" id="SSF50985">
    <property type="entry name" value="RCC1/BLIP-II"/>
    <property type="match status" value="1"/>
</dbReference>
<feature type="domain" description="PHD-type" evidence="8">
    <location>
        <begin position="1107"/>
        <end position="1158"/>
    </location>
</feature>
<feature type="repeat" description="RCC1" evidence="6">
    <location>
        <begin position="920"/>
        <end position="975"/>
    </location>
</feature>
<organism evidence="9 10">
    <name type="scientific">Collybiopsis confluens</name>
    <dbReference type="NCBI Taxonomy" id="2823264"/>
    <lineage>
        <taxon>Eukaryota</taxon>
        <taxon>Fungi</taxon>
        <taxon>Dikarya</taxon>
        <taxon>Basidiomycota</taxon>
        <taxon>Agaricomycotina</taxon>
        <taxon>Agaricomycetes</taxon>
        <taxon>Agaricomycetidae</taxon>
        <taxon>Agaricales</taxon>
        <taxon>Marasmiineae</taxon>
        <taxon>Omphalotaceae</taxon>
        <taxon>Collybiopsis</taxon>
    </lineage>
</organism>
<evidence type="ECO:0000256" key="6">
    <source>
        <dbReference type="PROSITE-ProRule" id="PRU00235"/>
    </source>
</evidence>
<name>A0A8H5M016_9AGAR</name>
<dbReference type="InterPro" id="IPR028641">
    <property type="entry name" value="RCC2"/>
</dbReference>
<keyword evidence="1" id="KW-0479">Metal-binding</keyword>
<keyword evidence="10" id="KW-1185">Reference proteome</keyword>
<dbReference type="Proteomes" id="UP000518752">
    <property type="component" value="Unassembled WGS sequence"/>
</dbReference>
<dbReference type="CDD" id="cd15515">
    <property type="entry name" value="PHD1_KDM5A_like"/>
    <property type="match status" value="1"/>
</dbReference>
<evidence type="ECO:0000256" key="3">
    <source>
        <dbReference type="ARBA" id="ARBA00022771"/>
    </source>
</evidence>
<dbReference type="Gene3D" id="3.40.50.11350">
    <property type="match status" value="1"/>
</dbReference>
<feature type="repeat" description="RCC1" evidence="6">
    <location>
        <begin position="1016"/>
        <end position="1070"/>
    </location>
</feature>
<keyword evidence="3 5" id="KW-0863">Zinc-finger</keyword>
<dbReference type="InterPro" id="IPR013083">
    <property type="entry name" value="Znf_RING/FYVE/PHD"/>
</dbReference>
<dbReference type="PROSITE" id="PS50016">
    <property type="entry name" value="ZF_PHD_2"/>
    <property type="match status" value="1"/>
</dbReference>
<feature type="compositionally biased region" description="Basic and acidic residues" evidence="7">
    <location>
        <begin position="1089"/>
        <end position="1102"/>
    </location>
</feature>
<dbReference type="Pfam" id="PF25390">
    <property type="entry name" value="WD40_RLD"/>
    <property type="match status" value="1"/>
</dbReference>
<reference evidence="9 10" key="1">
    <citation type="journal article" date="2020" name="ISME J.">
        <title>Uncovering the hidden diversity of litter-decomposition mechanisms in mushroom-forming fungi.</title>
        <authorList>
            <person name="Floudas D."/>
            <person name="Bentzer J."/>
            <person name="Ahren D."/>
            <person name="Johansson T."/>
            <person name="Persson P."/>
            <person name="Tunlid A."/>
        </authorList>
    </citation>
    <scope>NUCLEOTIDE SEQUENCE [LARGE SCALE GENOMIC DNA]</scope>
    <source>
        <strain evidence="9 10">CBS 406.79</strain>
    </source>
</reference>
<evidence type="ECO:0000259" key="8">
    <source>
        <dbReference type="PROSITE" id="PS50016"/>
    </source>
</evidence>
<dbReference type="PROSITE" id="PS01359">
    <property type="entry name" value="ZF_PHD_1"/>
    <property type="match status" value="1"/>
</dbReference>
<dbReference type="EMBL" id="JAACJN010000094">
    <property type="protein sequence ID" value="KAF5375817.1"/>
    <property type="molecule type" value="Genomic_DNA"/>
</dbReference>
<keyword evidence="2" id="KW-0677">Repeat</keyword>
<dbReference type="InterPro" id="IPR009091">
    <property type="entry name" value="RCC1/BLIP-II"/>
</dbReference>
<keyword evidence="4" id="KW-0862">Zinc</keyword>
<dbReference type="Pfam" id="PF00628">
    <property type="entry name" value="PHD"/>
    <property type="match status" value="1"/>
</dbReference>
<dbReference type="InterPro" id="IPR011011">
    <property type="entry name" value="Znf_FYVE_PHD"/>
</dbReference>
<evidence type="ECO:0000256" key="2">
    <source>
        <dbReference type="ARBA" id="ARBA00022737"/>
    </source>
</evidence>
<dbReference type="PANTHER" id="PTHR46207">
    <property type="entry name" value="PROTEIN RCC2"/>
    <property type="match status" value="1"/>
</dbReference>
<dbReference type="SUPFAM" id="SSF57903">
    <property type="entry name" value="FYVE/PHD zinc finger"/>
    <property type="match status" value="1"/>
</dbReference>